<proteinExistence type="predicted"/>
<keyword evidence="1" id="KW-1133">Transmembrane helix</keyword>
<gene>
    <name evidence="2" type="ORF">D6D28_07264</name>
</gene>
<organism evidence="2 3">
    <name type="scientific">Aureobasidium pullulans</name>
    <name type="common">Black yeast</name>
    <name type="synonym">Pullularia pullulans</name>
    <dbReference type="NCBI Taxonomy" id="5580"/>
    <lineage>
        <taxon>Eukaryota</taxon>
        <taxon>Fungi</taxon>
        <taxon>Dikarya</taxon>
        <taxon>Ascomycota</taxon>
        <taxon>Pezizomycotina</taxon>
        <taxon>Dothideomycetes</taxon>
        <taxon>Dothideomycetidae</taxon>
        <taxon>Dothideales</taxon>
        <taxon>Saccotheciaceae</taxon>
        <taxon>Aureobasidium</taxon>
    </lineage>
</organism>
<sequence>MDSVLESPALPPRPAQAPPVVEQRLVFAFQAIVPRPVTPQKPADLPAPPVPARPRSHRNMTASAYLSVLAAILALAVGAVYMFGIPPQWKRAMEEKALETMGENKASYLVKDQKDVNQLKSGVGNLVGGALQNPLGKEAGNVGDTITSPLTGR</sequence>
<protein>
    <submittedName>
        <fullName evidence="2">Uncharacterized protein</fullName>
    </submittedName>
</protein>
<accession>A0A4S8SBD9</accession>
<evidence type="ECO:0000313" key="3">
    <source>
        <dbReference type="Proteomes" id="UP000304951"/>
    </source>
</evidence>
<reference evidence="2 3" key="1">
    <citation type="submission" date="2018-10" db="EMBL/GenBank/DDBJ databases">
        <title>Fifty Aureobasidium pullulans genomes reveal a recombining polyextremotolerant generalist.</title>
        <authorList>
            <person name="Gostincar C."/>
            <person name="Turk M."/>
            <person name="Zajc J."/>
            <person name="Gunde-Cimerman N."/>
        </authorList>
    </citation>
    <scope>NUCLEOTIDE SEQUENCE [LARGE SCALE GENOMIC DNA]</scope>
    <source>
        <strain evidence="2 3">EXF-11900</strain>
    </source>
</reference>
<keyword evidence="1" id="KW-0472">Membrane</keyword>
<comment type="caution">
    <text evidence="2">The sequence shown here is derived from an EMBL/GenBank/DDBJ whole genome shotgun (WGS) entry which is preliminary data.</text>
</comment>
<dbReference type="Proteomes" id="UP000304951">
    <property type="component" value="Unassembled WGS sequence"/>
</dbReference>
<dbReference type="AlphaFoldDB" id="A0A4S8SBD9"/>
<name>A0A4S8SBD9_AURPU</name>
<keyword evidence="1" id="KW-0812">Transmembrane</keyword>
<dbReference type="EMBL" id="QZAF01000381">
    <property type="protein sequence ID" value="THV67732.1"/>
    <property type="molecule type" value="Genomic_DNA"/>
</dbReference>
<evidence type="ECO:0000256" key="1">
    <source>
        <dbReference type="SAM" id="Phobius"/>
    </source>
</evidence>
<evidence type="ECO:0000313" key="2">
    <source>
        <dbReference type="EMBL" id="THV67732.1"/>
    </source>
</evidence>
<feature type="transmembrane region" description="Helical" evidence="1">
    <location>
        <begin position="64"/>
        <end position="83"/>
    </location>
</feature>